<keyword evidence="3 7" id="KW-0812">Transmembrane</keyword>
<feature type="transmembrane region" description="Helical" evidence="7">
    <location>
        <begin position="240"/>
        <end position="259"/>
    </location>
</feature>
<dbReference type="CDD" id="cd06580">
    <property type="entry name" value="TM_PBP1_transp_TpRbsC_like"/>
    <property type="match status" value="1"/>
</dbReference>
<evidence type="ECO:0000256" key="1">
    <source>
        <dbReference type="ARBA" id="ARBA00004651"/>
    </source>
</evidence>
<dbReference type="PANTHER" id="PTHR47089:SF1">
    <property type="entry name" value="GUANOSINE ABC TRANSPORTER PERMEASE PROTEIN NUPP"/>
    <property type="match status" value="1"/>
</dbReference>
<keyword evidence="9" id="KW-1185">Reference proteome</keyword>
<sequence length="713" mass="82502">MTNNVIKNNKQPNTFSKKVVTSLEKTRKYFMFEDKKTNRRKFYSSLWAVFIGLFLANILYFLIGLGTSTDDSFNFFSFFIDIFNFSVSSVTYKNTLIFFIIFAFSGLAVAIGFKSGLFNIGVPGQMLLPGVIFFAVMIGARVPRDDISSSYLIGMFFLSIIVGGLAGGLSGVLKAFFNVHEVISTIFINWIITFLSIWIFTSTNDVLFPTGTPDNFIKQWLNPPFGTGVITLSQQVIDNFIYFGIAFVVLLMLIIWFIYSKTTLGYKIKMIGLNKTNAKYVGINEKLMIILVMFVSGALSGIAGFYYLVIQQKKISLAAAPLNIGFDCIAIALIALNNPIGTVVTSILYAFLNSAQPSFQAVRGISRDFSPIITGLIVFMAALSLMFYSFRPIDWIKKQAVLWFNKEYWENFKIYHKLVKKSHKTKTWEKKEKFLSNEWLENNSKNADSIINLSNIKNNLSIKEFYKKTLKEMKKENSTSNIQELEKEFSQYKEFINSQKKEFNSWYSEMKKKGILNLRKLNKNYYSSIVELRKSNAKLIKDSLNNKELTSDEKQKINIYFDEINKLTTKYEKDYFSIYGSYKNISYKKQIQIAKRCAKVRNNEYKYFAKQYDVKVSKLILSTKGMNAQEKMSIYDEISKLKFDLYKQKEKLGLNQVSEIKNIHKAEKRNSLQVYKALKNRIFNEFHEKHFKTPYHNFVIKYIPMLNEEGEEI</sequence>
<evidence type="ECO:0000256" key="5">
    <source>
        <dbReference type="ARBA" id="ARBA00023136"/>
    </source>
</evidence>
<evidence type="ECO:0000313" key="8">
    <source>
        <dbReference type="EMBL" id="WLP85641.1"/>
    </source>
</evidence>
<comment type="subcellular location">
    <subcellularLocation>
        <location evidence="1">Cell membrane</location>
        <topology evidence="1">Multi-pass membrane protein</topology>
    </subcellularLocation>
</comment>
<keyword evidence="6" id="KW-0175">Coiled coil</keyword>
<feature type="transmembrane region" description="Helical" evidence="7">
    <location>
        <begin position="182"/>
        <end position="200"/>
    </location>
</feature>
<evidence type="ECO:0000256" key="7">
    <source>
        <dbReference type="SAM" id="Phobius"/>
    </source>
</evidence>
<evidence type="ECO:0000256" key="4">
    <source>
        <dbReference type="ARBA" id="ARBA00022989"/>
    </source>
</evidence>
<name>A0ABY9HB21_9MOLU</name>
<dbReference type="PANTHER" id="PTHR47089">
    <property type="entry name" value="ABC TRANSPORTER, PERMEASE PROTEIN"/>
    <property type="match status" value="1"/>
</dbReference>
<evidence type="ECO:0000313" key="9">
    <source>
        <dbReference type="Proteomes" id="UP001237011"/>
    </source>
</evidence>
<dbReference type="RefSeq" id="WP_305938071.1">
    <property type="nucleotide sequence ID" value="NZ_CP132191.1"/>
</dbReference>
<reference evidence="8" key="1">
    <citation type="submission" date="2023-08" db="EMBL/GenBank/DDBJ databases">
        <title>Complete genome sequence of Mycoplasma seminis 2200.</title>
        <authorList>
            <person name="Spergser J."/>
        </authorList>
    </citation>
    <scope>NUCLEOTIDE SEQUENCE [LARGE SCALE GENOMIC DNA]</scope>
    <source>
        <strain evidence="8">2200</strain>
    </source>
</reference>
<feature type="transmembrane region" description="Helical" evidence="7">
    <location>
        <begin position="42"/>
        <end position="63"/>
    </location>
</feature>
<dbReference type="InterPro" id="IPR001851">
    <property type="entry name" value="ABC_transp_permease"/>
</dbReference>
<feature type="transmembrane region" description="Helical" evidence="7">
    <location>
        <begin position="287"/>
        <end position="309"/>
    </location>
</feature>
<evidence type="ECO:0000256" key="2">
    <source>
        <dbReference type="ARBA" id="ARBA00022475"/>
    </source>
</evidence>
<dbReference type="EMBL" id="CP132191">
    <property type="protein sequence ID" value="WLP85641.1"/>
    <property type="molecule type" value="Genomic_DNA"/>
</dbReference>
<evidence type="ECO:0000256" key="3">
    <source>
        <dbReference type="ARBA" id="ARBA00022692"/>
    </source>
</evidence>
<accession>A0ABY9HB21</accession>
<dbReference type="Pfam" id="PF02653">
    <property type="entry name" value="BPD_transp_2"/>
    <property type="match status" value="1"/>
</dbReference>
<proteinExistence type="predicted"/>
<keyword evidence="4 7" id="KW-1133">Transmembrane helix</keyword>
<feature type="transmembrane region" description="Helical" evidence="7">
    <location>
        <begin position="152"/>
        <end position="173"/>
    </location>
</feature>
<gene>
    <name evidence="8" type="ORF">Q8852_00565</name>
</gene>
<dbReference type="Proteomes" id="UP001237011">
    <property type="component" value="Chromosome"/>
</dbReference>
<feature type="coiled-coil region" evidence="6">
    <location>
        <begin position="468"/>
        <end position="502"/>
    </location>
</feature>
<feature type="transmembrane region" description="Helical" evidence="7">
    <location>
        <begin position="372"/>
        <end position="390"/>
    </location>
</feature>
<keyword evidence="5 7" id="KW-0472">Membrane</keyword>
<evidence type="ECO:0000256" key="6">
    <source>
        <dbReference type="SAM" id="Coils"/>
    </source>
</evidence>
<feature type="transmembrane region" description="Helical" evidence="7">
    <location>
        <begin position="120"/>
        <end position="140"/>
    </location>
</feature>
<keyword evidence="2" id="KW-1003">Cell membrane</keyword>
<organism evidence="8 9">
    <name type="scientific">Mycoplasma seminis</name>
    <dbReference type="NCBI Taxonomy" id="512749"/>
    <lineage>
        <taxon>Bacteria</taxon>
        <taxon>Bacillati</taxon>
        <taxon>Mycoplasmatota</taxon>
        <taxon>Mollicutes</taxon>
        <taxon>Mycoplasmataceae</taxon>
        <taxon>Mycoplasma</taxon>
    </lineage>
</organism>
<protein>
    <submittedName>
        <fullName evidence="8">ABC transporter permease</fullName>
    </submittedName>
</protein>
<feature type="transmembrane region" description="Helical" evidence="7">
    <location>
        <begin position="95"/>
        <end position="113"/>
    </location>
</feature>
<feature type="transmembrane region" description="Helical" evidence="7">
    <location>
        <begin position="329"/>
        <end position="352"/>
    </location>
</feature>